<dbReference type="InterPro" id="IPR044122">
    <property type="entry name" value="UPF0261_N"/>
</dbReference>
<proteinExistence type="predicted"/>
<name>A0A4R4JZT7_9BACT</name>
<dbReference type="InterPro" id="IPR056778">
    <property type="entry name" value="UPF0261_C"/>
</dbReference>
<evidence type="ECO:0000259" key="2">
    <source>
        <dbReference type="Pfam" id="PF23189"/>
    </source>
</evidence>
<comment type="caution">
    <text evidence="3">The sequence shown here is derived from an EMBL/GenBank/DDBJ whole genome shotgun (WGS) entry which is preliminary data.</text>
</comment>
<accession>A0A4R4JZT7</accession>
<dbReference type="EMBL" id="SMJU01000020">
    <property type="protein sequence ID" value="TDB59531.1"/>
    <property type="molecule type" value="Genomic_DNA"/>
</dbReference>
<sequence>MFSNEKYVLVLGCFDSKGDIFSLLIEKILSYQERVITINTGVYGTNDAFRVDYEADTVAREGGYELAHLQSEGDRGKAIEVMGRGATVIVARLVAEGKVKAAVGMGGGGGTYIVLAAMQPIPLGIPKVCLSTVASKDLSRQVGHKDVTLISSVVDVAGTNHILNALVVQTAAAVCAMANVPPNKDPGSIGSIAISMFGNTTACVDKCTVLLKQAGYEVMAFHATGAGGRTMEALIREGSFDAVLDVTTTELADDLCGGICSAGPTRLTAASEMGLPQVVVPGCLDMVNFAQLDTVPAHYQNRHLYSWAPDVTLMRTSVEENLILGQKLAVRVSESKAPASIVIPLRGLSQVDSHGGIFYKPEANAALFRSIREHVAEHVSLYELDMHINDTAFAKKLVDILLELLVKKNTFNQ</sequence>
<dbReference type="PIRSF" id="PIRSF033271">
    <property type="entry name" value="UCP033271"/>
    <property type="match status" value="1"/>
</dbReference>
<dbReference type="Proteomes" id="UP000295706">
    <property type="component" value="Unassembled WGS sequence"/>
</dbReference>
<dbReference type="Pfam" id="PF23189">
    <property type="entry name" value="UPF0261_C"/>
    <property type="match status" value="1"/>
</dbReference>
<protein>
    <submittedName>
        <fullName evidence="3">UPF0261 family protein</fullName>
    </submittedName>
</protein>
<reference evidence="3 4" key="1">
    <citation type="submission" date="2019-02" db="EMBL/GenBank/DDBJ databases">
        <title>Arundinibacter roseus gen. nov., sp. nov., a new member of the family Cytophagaceae.</title>
        <authorList>
            <person name="Szuroczki S."/>
            <person name="Khayer B."/>
            <person name="Sproer C."/>
            <person name="Toumi M."/>
            <person name="Szabo A."/>
            <person name="Felfoldi T."/>
            <person name="Schumann P."/>
            <person name="Toth E."/>
        </authorList>
    </citation>
    <scope>NUCLEOTIDE SEQUENCE [LARGE SCALE GENOMIC DNA]</scope>
    <source>
        <strain evidence="3 4">DMA-k-7a</strain>
    </source>
</reference>
<dbReference type="CDD" id="cd15488">
    <property type="entry name" value="Tm-1-like"/>
    <property type="match status" value="1"/>
</dbReference>
<dbReference type="Gene3D" id="3.40.50.12030">
    <property type="entry name" value="Uncharacterised protein family UPF0261, NC domain"/>
    <property type="match status" value="1"/>
</dbReference>
<dbReference type="PANTHER" id="PTHR31862">
    <property type="entry name" value="UPF0261 DOMAIN PROTEIN (AFU_ORTHOLOGUE AFUA_1G10120)"/>
    <property type="match status" value="1"/>
</dbReference>
<dbReference type="RefSeq" id="WP_132121921.1">
    <property type="nucleotide sequence ID" value="NZ_SMJU01000020.1"/>
</dbReference>
<dbReference type="InterPro" id="IPR008322">
    <property type="entry name" value="UPF0261"/>
</dbReference>
<dbReference type="NCBIfam" id="NF002674">
    <property type="entry name" value="PRK02399.1-2"/>
    <property type="match status" value="1"/>
</dbReference>
<dbReference type="Gene3D" id="3.40.50.12020">
    <property type="entry name" value="Uncharacterised protein family UPF0261, NN domain"/>
    <property type="match status" value="1"/>
</dbReference>
<evidence type="ECO:0000259" key="1">
    <source>
        <dbReference type="Pfam" id="PF06792"/>
    </source>
</evidence>
<evidence type="ECO:0000313" key="3">
    <source>
        <dbReference type="EMBL" id="TDB59531.1"/>
    </source>
</evidence>
<dbReference type="PANTHER" id="PTHR31862:SF1">
    <property type="entry name" value="UPF0261 DOMAIN PROTEIN (AFU_ORTHOLOGUE AFUA_1G10120)"/>
    <property type="match status" value="1"/>
</dbReference>
<dbReference type="Pfam" id="PF06792">
    <property type="entry name" value="UPF0261"/>
    <property type="match status" value="1"/>
</dbReference>
<dbReference type="OrthoDB" id="9776369at2"/>
<evidence type="ECO:0000313" key="4">
    <source>
        <dbReference type="Proteomes" id="UP000295706"/>
    </source>
</evidence>
<dbReference type="InterPro" id="IPR051353">
    <property type="entry name" value="Tobamovirus_resist_UPF0261"/>
</dbReference>
<dbReference type="AlphaFoldDB" id="A0A4R4JZT7"/>
<feature type="domain" description="UPF0261" evidence="2">
    <location>
        <begin position="192"/>
        <end position="404"/>
    </location>
</feature>
<feature type="domain" description="UPF0261" evidence="1">
    <location>
        <begin position="7"/>
        <end position="180"/>
    </location>
</feature>
<organism evidence="3 4">
    <name type="scientific">Arundinibacter roseus</name>
    <dbReference type="NCBI Taxonomy" id="2070510"/>
    <lineage>
        <taxon>Bacteria</taxon>
        <taxon>Pseudomonadati</taxon>
        <taxon>Bacteroidota</taxon>
        <taxon>Cytophagia</taxon>
        <taxon>Cytophagales</taxon>
        <taxon>Spirosomataceae</taxon>
        <taxon>Arundinibacter</taxon>
    </lineage>
</organism>
<keyword evidence="4" id="KW-1185">Reference proteome</keyword>
<gene>
    <name evidence="3" type="ORF">EZE20_22260</name>
</gene>